<feature type="transmembrane region" description="Helical" evidence="6">
    <location>
        <begin position="12"/>
        <end position="30"/>
    </location>
</feature>
<dbReference type="RefSeq" id="XP_060440767.1">
    <property type="nucleotide sequence ID" value="XM_060595094.1"/>
</dbReference>
<feature type="transmembrane region" description="Helical" evidence="6">
    <location>
        <begin position="159"/>
        <end position="177"/>
    </location>
</feature>
<evidence type="ECO:0000256" key="1">
    <source>
        <dbReference type="ARBA" id="ARBA00004141"/>
    </source>
</evidence>
<comment type="subcellular location">
    <subcellularLocation>
        <location evidence="1">Membrane</location>
        <topology evidence="1">Multi-pass membrane protein</topology>
    </subcellularLocation>
</comment>
<feature type="domain" description="Major facilitator superfamily (MFS) profile" evidence="7">
    <location>
        <begin position="93"/>
        <end position="524"/>
    </location>
</feature>
<name>A0AAI9ZI86_9PEZI</name>
<feature type="transmembrane region" description="Helical" evidence="6">
    <location>
        <begin position="433"/>
        <end position="454"/>
    </location>
</feature>
<dbReference type="GO" id="GO:0022857">
    <property type="term" value="F:transmembrane transporter activity"/>
    <property type="evidence" value="ECO:0007669"/>
    <property type="project" value="InterPro"/>
</dbReference>
<dbReference type="Pfam" id="PF07690">
    <property type="entry name" value="MFS_1"/>
    <property type="match status" value="1"/>
</dbReference>
<feature type="transmembrane region" description="Helical" evidence="6">
    <location>
        <begin position="215"/>
        <end position="235"/>
    </location>
</feature>
<dbReference type="PANTHER" id="PTHR23502:SF47">
    <property type="entry name" value="MAJOR FACILITATOR SUPERFAMILY (MFS) PROFILE DOMAIN-CONTAINING PROTEIN-RELATED"/>
    <property type="match status" value="1"/>
</dbReference>
<sequence>MDSWGRRASAAPFGAGACVFLLSAVGRTYLSSRVFSRVKIAGDLRLTEFGLSLRSPTTSLLNYGRTLPNVVDWTDEYDFGNPRNFSPVTKWGTTVHYGLVTFIVTFASSIFSTATEVTSELFGVSKDIMHLATALNVLGFAFGPLVFGPLSEVYGKTPLLLGLLVFCVFNIPVAVAANVETILICRFIVGFGGAAPLAIVGGALVDLFLPIERGIAVCIFAGATFMGSIFGPIVGGFVTESSLGWRWTAWLTLIPGAVLWAILLLFIPETYGPVILKRRARELRFETGNWTFHGAIEEHRLELGDVAQRYLVRPIVMLCRQPILALVTVYMSLIYGILYLFFEAYPISFSAKRGWSLGVGTLPFLSLGLGIVLVGVVVLLHLRLRYAKIYEAAGKVPPEERLIPMMFGSVALAIGMFWFAWTSDPDIHWAPQVLASVPTGIGIMTIFIQGLVYIIDTYAQLSNSAIAANVFLRSWVGAGFTMFATSMYNKLGVAWASSLPGFISISLIPVPFLFYKYGQVIRKKSRYAPIAD</sequence>
<evidence type="ECO:0000313" key="9">
    <source>
        <dbReference type="Proteomes" id="UP001243989"/>
    </source>
</evidence>
<evidence type="ECO:0000256" key="5">
    <source>
        <dbReference type="ARBA" id="ARBA00023180"/>
    </source>
</evidence>
<dbReference type="SUPFAM" id="SSF103473">
    <property type="entry name" value="MFS general substrate transporter"/>
    <property type="match status" value="1"/>
</dbReference>
<dbReference type="PANTHER" id="PTHR23502">
    <property type="entry name" value="MAJOR FACILITATOR SUPERFAMILY"/>
    <property type="match status" value="1"/>
</dbReference>
<evidence type="ECO:0000256" key="2">
    <source>
        <dbReference type="ARBA" id="ARBA00022692"/>
    </source>
</evidence>
<keyword evidence="4 6" id="KW-0472">Membrane</keyword>
<dbReference type="Proteomes" id="UP001243989">
    <property type="component" value="Unassembled WGS sequence"/>
</dbReference>
<dbReference type="PROSITE" id="PS51257">
    <property type="entry name" value="PROKAR_LIPOPROTEIN"/>
    <property type="match status" value="1"/>
</dbReference>
<dbReference type="GeneID" id="85479956"/>
<keyword evidence="3 6" id="KW-1133">Transmembrane helix</keyword>
<dbReference type="CDD" id="cd17323">
    <property type="entry name" value="MFS_Tpo1_MDR_like"/>
    <property type="match status" value="1"/>
</dbReference>
<feature type="transmembrane region" description="Helical" evidence="6">
    <location>
        <begin position="466"/>
        <end position="488"/>
    </location>
</feature>
<feature type="transmembrane region" description="Helical" evidence="6">
    <location>
        <begin position="128"/>
        <end position="147"/>
    </location>
</feature>
<evidence type="ECO:0000256" key="3">
    <source>
        <dbReference type="ARBA" id="ARBA00022989"/>
    </source>
</evidence>
<feature type="transmembrane region" description="Helical" evidence="6">
    <location>
        <begin position="323"/>
        <end position="342"/>
    </location>
</feature>
<keyword evidence="9" id="KW-1185">Reference proteome</keyword>
<dbReference type="InterPro" id="IPR020846">
    <property type="entry name" value="MFS_dom"/>
</dbReference>
<gene>
    <name evidence="8" type="ORF">BDP81DRAFT_484184</name>
</gene>
<dbReference type="FunFam" id="1.20.1250.20:FF:000011">
    <property type="entry name" value="MFS multidrug transporter, putative"/>
    <property type="match status" value="1"/>
</dbReference>
<accession>A0AAI9ZI86</accession>
<feature type="transmembrane region" description="Helical" evidence="6">
    <location>
        <begin position="494"/>
        <end position="515"/>
    </location>
</feature>
<keyword evidence="5" id="KW-0325">Glycoprotein</keyword>
<feature type="transmembrane region" description="Helical" evidence="6">
    <location>
        <begin position="247"/>
        <end position="267"/>
    </location>
</feature>
<dbReference type="GO" id="GO:0005886">
    <property type="term" value="C:plasma membrane"/>
    <property type="evidence" value="ECO:0007669"/>
    <property type="project" value="TreeGrafter"/>
</dbReference>
<evidence type="ECO:0000256" key="6">
    <source>
        <dbReference type="SAM" id="Phobius"/>
    </source>
</evidence>
<dbReference type="AlphaFoldDB" id="A0AAI9ZI86"/>
<dbReference type="InterPro" id="IPR011701">
    <property type="entry name" value="MFS"/>
</dbReference>
<keyword evidence="2 6" id="KW-0812">Transmembrane</keyword>
<reference evidence="8" key="1">
    <citation type="submission" date="2021-06" db="EMBL/GenBank/DDBJ databases">
        <title>Comparative genomics, transcriptomics and evolutionary studies reveal genomic signatures of adaptation to plant cell wall in hemibiotrophic fungi.</title>
        <authorList>
            <consortium name="DOE Joint Genome Institute"/>
            <person name="Baroncelli R."/>
            <person name="Diaz J.F."/>
            <person name="Benocci T."/>
            <person name="Peng M."/>
            <person name="Battaglia E."/>
            <person name="Haridas S."/>
            <person name="Andreopoulos W."/>
            <person name="Labutti K."/>
            <person name="Pangilinan J."/>
            <person name="Floch G.L."/>
            <person name="Makela M.R."/>
            <person name="Henrissat B."/>
            <person name="Grigoriev I.V."/>
            <person name="Crouch J.A."/>
            <person name="De Vries R.P."/>
            <person name="Sukno S.A."/>
            <person name="Thon M.R."/>
        </authorList>
    </citation>
    <scope>NUCLEOTIDE SEQUENCE</scope>
    <source>
        <strain evidence="8">CBS 102054</strain>
    </source>
</reference>
<protein>
    <submittedName>
        <fullName evidence="8">MFS transporter</fullName>
    </submittedName>
</protein>
<organism evidence="8 9">
    <name type="scientific">Colletotrichum phormii</name>
    <dbReference type="NCBI Taxonomy" id="359342"/>
    <lineage>
        <taxon>Eukaryota</taxon>
        <taxon>Fungi</taxon>
        <taxon>Dikarya</taxon>
        <taxon>Ascomycota</taxon>
        <taxon>Pezizomycotina</taxon>
        <taxon>Sordariomycetes</taxon>
        <taxon>Hypocreomycetidae</taxon>
        <taxon>Glomerellales</taxon>
        <taxon>Glomerellaceae</taxon>
        <taxon>Colletotrichum</taxon>
        <taxon>Colletotrichum acutatum species complex</taxon>
    </lineage>
</organism>
<dbReference type="InterPro" id="IPR036259">
    <property type="entry name" value="MFS_trans_sf"/>
</dbReference>
<proteinExistence type="predicted"/>
<feature type="transmembrane region" description="Helical" evidence="6">
    <location>
        <begin position="95"/>
        <end position="113"/>
    </location>
</feature>
<comment type="caution">
    <text evidence="8">The sequence shown here is derived from an EMBL/GenBank/DDBJ whole genome shotgun (WGS) entry which is preliminary data.</text>
</comment>
<dbReference type="EMBL" id="JAHMHQ010000023">
    <property type="protein sequence ID" value="KAK1624772.1"/>
    <property type="molecule type" value="Genomic_DNA"/>
</dbReference>
<dbReference type="Gene3D" id="1.20.1250.20">
    <property type="entry name" value="MFS general substrate transporter like domains"/>
    <property type="match status" value="1"/>
</dbReference>
<evidence type="ECO:0000259" key="7">
    <source>
        <dbReference type="PROSITE" id="PS50850"/>
    </source>
</evidence>
<dbReference type="PROSITE" id="PS50850">
    <property type="entry name" value="MFS"/>
    <property type="match status" value="1"/>
</dbReference>
<feature type="transmembrane region" description="Helical" evidence="6">
    <location>
        <begin position="183"/>
        <end position="208"/>
    </location>
</feature>
<evidence type="ECO:0000313" key="8">
    <source>
        <dbReference type="EMBL" id="KAK1624772.1"/>
    </source>
</evidence>
<evidence type="ECO:0000256" key="4">
    <source>
        <dbReference type="ARBA" id="ARBA00023136"/>
    </source>
</evidence>
<feature type="transmembrane region" description="Helical" evidence="6">
    <location>
        <begin position="402"/>
        <end position="421"/>
    </location>
</feature>
<feature type="transmembrane region" description="Helical" evidence="6">
    <location>
        <begin position="362"/>
        <end position="382"/>
    </location>
</feature>